<reference evidence="8 9" key="1">
    <citation type="submission" date="2025-04" db="UniProtKB">
        <authorList>
            <consortium name="RefSeq"/>
        </authorList>
    </citation>
    <scope>IDENTIFICATION</scope>
</reference>
<evidence type="ECO:0000256" key="4">
    <source>
        <dbReference type="SAM" id="MobiDB-lite"/>
    </source>
</evidence>
<evidence type="ECO:0000256" key="5">
    <source>
        <dbReference type="SAM" id="SignalP"/>
    </source>
</evidence>
<dbReference type="KEGG" id="muo:115467819"/>
<dbReference type="Gene3D" id="2.60.40.10">
    <property type="entry name" value="Immunoglobulins"/>
    <property type="match status" value="1"/>
</dbReference>
<gene>
    <name evidence="9" type="primary">LOC115468211</name>
    <name evidence="8" type="synonym">LOC115467819</name>
</gene>
<evidence type="ECO:0000313" key="8">
    <source>
        <dbReference type="RefSeq" id="XP_030055166.1"/>
    </source>
</evidence>
<name>A0A6P7XR88_9AMPH</name>
<evidence type="ECO:0000256" key="3">
    <source>
        <dbReference type="ARBA" id="ARBA00023319"/>
    </source>
</evidence>
<feature type="signal peptide" evidence="5">
    <location>
        <begin position="1"/>
        <end position="30"/>
    </location>
</feature>
<dbReference type="Proteomes" id="UP000515156">
    <property type="component" value="Chromosome 4"/>
</dbReference>
<dbReference type="RefSeq" id="XP_030055606.1">
    <property type="nucleotide sequence ID" value="XM_030199746.1"/>
</dbReference>
<sequence length="173" mass="19462">MPSTDLSQMALGSRFHFLSLLLLCVSALCASNPEGGASKREPKIIETNKTADAELDKALTINCTAQFRKRKLPFQLIYWLANGTFVENQYPDGRVTEGKVQERKPKSDKIIILQRALHFKSVKETDYDLTFICVVQDPSGFDKKEIRLRKIPPSTKDDKSKVAPDTAEKHPTP</sequence>
<evidence type="ECO:0000259" key="6">
    <source>
        <dbReference type="PROSITE" id="PS50835"/>
    </source>
</evidence>
<dbReference type="InterPro" id="IPR007110">
    <property type="entry name" value="Ig-like_dom"/>
</dbReference>
<feature type="region of interest" description="Disordered" evidence="4">
    <location>
        <begin position="145"/>
        <end position="173"/>
    </location>
</feature>
<keyword evidence="2" id="KW-0325">Glycoprotein</keyword>
<dbReference type="RefSeq" id="XP_030055166.1">
    <property type="nucleotide sequence ID" value="XM_030199306.1"/>
</dbReference>
<dbReference type="SUPFAM" id="SSF48726">
    <property type="entry name" value="Immunoglobulin"/>
    <property type="match status" value="1"/>
</dbReference>
<dbReference type="PANTHER" id="PTHR11890">
    <property type="entry name" value="INTERLEUKIN-1 RECEPTOR FAMILY MEMBER"/>
    <property type="match status" value="1"/>
</dbReference>
<keyword evidence="7" id="KW-1185">Reference proteome</keyword>
<dbReference type="KEGG" id="muo:115468211"/>
<feature type="compositionally biased region" description="Basic and acidic residues" evidence="4">
    <location>
        <begin position="155"/>
        <end position="173"/>
    </location>
</feature>
<keyword evidence="3" id="KW-0393">Immunoglobulin domain</keyword>
<dbReference type="GeneID" id="115468211"/>
<dbReference type="InterPro" id="IPR036179">
    <property type="entry name" value="Ig-like_dom_sf"/>
</dbReference>
<feature type="chain" id="PRO_5044652468" evidence="5">
    <location>
        <begin position="31"/>
        <end position="173"/>
    </location>
</feature>
<evidence type="ECO:0000256" key="1">
    <source>
        <dbReference type="ARBA" id="ARBA00023157"/>
    </source>
</evidence>
<dbReference type="InterPro" id="IPR015621">
    <property type="entry name" value="IL-1_rcpt_fam"/>
</dbReference>
<dbReference type="AlphaFoldDB" id="A0A6P7XR88"/>
<proteinExistence type="predicted"/>
<dbReference type="PANTHER" id="PTHR11890:SF3">
    <property type="entry name" value="INTERLEUKIN-1 RECEPTOR TYPE 2"/>
    <property type="match status" value="1"/>
</dbReference>
<protein>
    <submittedName>
        <fullName evidence="8 9">Interleukin-1 receptor type 2-like</fullName>
    </submittedName>
</protein>
<dbReference type="InterPro" id="IPR013783">
    <property type="entry name" value="Ig-like_fold"/>
</dbReference>
<accession>A0A6P7XR88</accession>
<keyword evidence="5" id="KW-0732">Signal</keyword>
<feature type="domain" description="Ig-like" evidence="6">
    <location>
        <begin position="42"/>
        <end position="149"/>
    </location>
</feature>
<evidence type="ECO:0000313" key="7">
    <source>
        <dbReference type="Proteomes" id="UP000515156"/>
    </source>
</evidence>
<dbReference type="OrthoDB" id="9904367at2759"/>
<organism evidence="7 9">
    <name type="scientific">Microcaecilia unicolor</name>
    <dbReference type="NCBI Taxonomy" id="1415580"/>
    <lineage>
        <taxon>Eukaryota</taxon>
        <taxon>Metazoa</taxon>
        <taxon>Chordata</taxon>
        <taxon>Craniata</taxon>
        <taxon>Vertebrata</taxon>
        <taxon>Euteleostomi</taxon>
        <taxon>Amphibia</taxon>
        <taxon>Gymnophiona</taxon>
        <taxon>Siphonopidae</taxon>
        <taxon>Microcaecilia</taxon>
    </lineage>
</organism>
<evidence type="ECO:0000313" key="9">
    <source>
        <dbReference type="RefSeq" id="XP_030055606.1"/>
    </source>
</evidence>
<evidence type="ECO:0000256" key="2">
    <source>
        <dbReference type="ARBA" id="ARBA00023180"/>
    </source>
</evidence>
<keyword evidence="1" id="KW-1015">Disulfide bond</keyword>
<dbReference type="PROSITE" id="PS50835">
    <property type="entry name" value="IG_LIKE"/>
    <property type="match status" value="1"/>
</dbReference>